<evidence type="ECO:0000256" key="2">
    <source>
        <dbReference type="ARBA" id="ARBA00022927"/>
    </source>
</evidence>
<evidence type="ECO:0000256" key="4">
    <source>
        <dbReference type="ARBA" id="ARBA00070836"/>
    </source>
</evidence>
<evidence type="ECO:0000256" key="3">
    <source>
        <dbReference type="ARBA" id="ARBA00023242"/>
    </source>
</evidence>
<feature type="domain" description="NTF2" evidence="6">
    <location>
        <begin position="27"/>
        <end position="141"/>
    </location>
</feature>
<comment type="caution">
    <text evidence="7">The sequence shown here is derived from an EMBL/GenBank/DDBJ whole genome shotgun (WGS) entry which is preliminary data.</text>
</comment>
<comment type="function">
    <text evidence="5">Has a role in nuclear-cytoplasmic transport of proteins and mRNAs.</text>
</comment>
<reference evidence="7 8" key="1">
    <citation type="submission" date="2024-05" db="EMBL/GenBank/DDBJ databases">
        <authorList>
            <person name="Wallberg A."/>
        </authorList>
    </citation>
    <scope>NUCLEOTIDE SEQUENCE [LARGE SCALE GENOMIC DNA]</scope>
</reference>
<evidence type="ECO:0000256" key="1">
    <source>
        <dbReference type="ARBA" id="ARBA00022448"/>
    </source>
</evidence>
<evidence type="ECO:0000259" key="6">
    <source>
        <dbReference type="PROSITE" id="PS50177"/>
    </source>
</evidence>
<dbReference type="AlphaFoldDB" id="A0AAV2RC28"/>
<dbReference type="Gene3D" id="3.10.450.50">
    <property type="match status" value="1"/>
</dbReference>
<name>A0AAV2RC28_MEGNR</name>
<keyword evidence="1 5" id="KW-0813">Transport</keyword>
<dbReference type="InterPro" id="IPR018222">
    <property type="entry name" value="Nuclear_transport_factor_2_euk"/>
</dbReference>
<dbReference type="GO" id="GO:0006913">
    <property type="term" value="P:nucleocytoplasmic transport"/>
    <property type="evidence" value="ECO:0007669"/>
    <property type="project" value="UniProtKB-UniRule"/>
</dbReference>
<dbReference type="PANTHER" id="PTHR12612">
    <property type="entry name" value="NUCLEAR TRANSPORT FACTOR 2"/>
    <property type="match status" value="1"/>
</dbReference>
<keyword evidence="5" id="KW-0963">Cytoplasm</keyword>
<dbReference type="FunFam" id="3.10.450.50:FF:000006">
    <property type="entry name" value="NTF2-related export protein 2 isoform 1"/>
    <property type="match status" value="1"/>
</dbReference>
<dbReference type="InterPro" id="IPR045875">
    <property type="entry name" value="NTF2"/>
</dbReference>
<gene>
    <name evidence="7" type="ORF">MNOR_LOCUS22424</name>
</gene>
<comment type="subcellular location">
    <subcellularLocation>
        <location evidence="5">Cytoplasm</location>
    </subcellularLocation>
    <subcellularLocation>
        <location evidence="5">Nucleus</location>
    </subcellularLocation>
</comment>
<protein>
    <recommendedName>
        <fullName evidence="4 5">NTF2-related export protein</fullName>
    </recommendedName>
</protein>
<dbReference type="InterPro" id="IPR002075">
    <property type="entry name" value="NTF2_dom"/>
</dbReference>
<keyword evidence="2 5" id="KW-0653">Protein transport</keyword>
<keyword evidence="3 5" id="KW-0539">Nucleus</keyword>
<keyword evidence="8" id="KW-1185">Reference proteome</keyword>
<dbReference type="EMBL" id="CAXKWB010018854">
    <property type="protein sequence ID" value="CAL4121280.1"/>
    <property type="molecule type" value="Genomic_DNA"/>
</dbReference>
<organism evidence="7 8">
    <name type="scientific">Meganyctiphanes norvegica</name>
    <name type="common">Northern krill</name>
    <name type="synonym">Thysanopoda norvegica</name>
    <dbReference type="NCBI Taxonomy" id="48144"/>
    <lineage>
        <taxon>Eukaryota</taxon>
        <taxon>Metazoa</taxon>
        <taxon>Ecdysozoa</taxon>
        <taxon>Arthropoda</taxon>
        <taxon>Crustacea</taxon>
        <taxon>Multicrustacea</taxon>
        <taxon>Malacostraca</taxon>
        <taxon>Eumalacostraca</taxon>
        <taxon>Eucarida</taxon>
        <taxon>Euphausiacea</taxon>
        <taxon>Euphausiidae</taxon>
        <taxon>Meganyctiphanes</taxon>
    </lineage>
</organism>
<dbReference type="CDD" id="cd00780">
    <property type="entry name" value="NTF2"/>
    <property type="match status" value="1"/>
</dbReference>
<dbReference type="GO" id="GO:0015031">
    <property type="term" value="P:protein transport"/>
    <property type="evidence" value="ECO:0007669"/>
    <property type="project" value="UniProtKB-KW"/>
</dbReference>
<proteinExistence type="predicted"/>
<dbReference type="PROSITE" id="PS50177">
    <property type="entry name" value="NTF2_DOMAIN"/>
    <property type="match status" value="1"/>
</dbReference>
<evidence type="ECO:0000313" key="8">
    <source>
        <dbReference type="Proteomes" id="UP001497623"/>
    </source>
</evidence>
<dbReference type="Proteomes" id="UP001497623">
    <property type="component" value="Unassembled WGS sequence"/>
</dbReference>
<dbReference type="GO" id="GO:0051028">
    <property type="term" value="P:mRNA transport"/>
    <property type="evidence" value="ECO:0007669"/>
    <property type="project" value="UniProtKB-UniRule"/>
</dbReference>
<dbReference type="SUPFAM" id="SSF54427">
    <property type="entry name" value="NTF2-like"/>
    <property type="match status" value="1"/>
</dbReference>
<evidence type="ECO:0000256" key="5">
    <source>
        <dbReference type="RuleBase" id="RU369002"/>
    </source>
</evidence>
<dbReference type="GO" id="GO:0005737">
    <property type="term" value="C:cytoplasm"/>
    <property type="evidence" value="ECO:0007669"/>
    <property type="project" value="UniProtKB-SubCell"/>
</dbReference>
<dbReference type="Pfam" id="PF02136">
    <property type="entry name" value="NTF2"/>
    <property type="match status" value="1"/>
</dbReference>
<dbReference type="InterPro" id="IPR032710">
    <property type="entry name" value="NTF2-like_dom_sf"/>
</dbReference>
<evidence type="ECO:0000313" key="7">
    <source>
        <dbReference type="EMBL" id="CAL4121280.1"/>
    </source>
</evidence>
<accession>A0AAV2RC28</accession>
<sequence>MICRIVNKTHEMAADAERLKATLAIESATSFVKIYYDFVDKMRHKLAKLYMEEASLVWNGNTLKGNAAIQKFYEDLPVSSHTITCMDSQPVRDENAGGQSTILVTTYGTSSFQERKQLFQQTFLITAENDKWKVVSDNFRFQTVVA</sequence>
<dbReference type="GO" id="GO:0005634">
    <property type="term" value="C:nucleus"/>
    <property type="evidence" value="ECO:0007669"/>
    <property type="project" value="UniProtKB-SubCell"/>
</dbReference>